<feature type="domain" description="PpiC" evidence="13">
    <location>
        <begin position="265"/>
        <end position="367"/>
    </location>
</feature>
<dbReference type="SUPFAM" id="SSF109998">
    <property type="entry name" value="Triger factor/SurA peptide-binding domain-like"/>
    <property type="match status" value="1"/>
</dbReference>
<keyword evidence="3" id="KW-0997">Cell inner membrane</keyword>
<dbReference type="GO" id="GO:0003755">
    <property type="term" value="F:peptidyl-prolyl cis-trans isomerase activity"/>
    <property type="evidence" value="ECO:0007669"/>
    <property type="project" value="UniProtKB-KW"/>
</dbReference>
<dbReference type="PANTHER" id="PTHR47529:SF1">
    <property type="entry name" value="PERIPLASMIC CHAPERONE PPID"/>
    <property type="match status" value="1"/>
</dbReference>
<accession>A0A6G7VBL4</accession>
<dbReference type="GO" id="GO:0005886">
    <property type="term" value="C:plasma membrane"/>
    <property type="evidence" value="ECO:0007669"/>
    <property type="project" value="UniProtKB-SubCell"/>
</dbReference>
<sequence>MLQVIRDRAQGWIAWAIIILISIPFALWGIQSYLGINSEPVAAAVNGVEIPARELDRRLQEVRLEQRERLGDAYDPAALNDQRLRAEVLESMIDEAVLMDTVKRLNLRVSDQDVQMQILADPAFIKEGRFDKDTYERLLRYQGLTPALYEAQLRQRMSAIQLLRAVAGSELVTRAELAAYQQLMGQRREIEYLRLPLANYRQETPIDETRIAAYYEANRARFQVSEQVRLDYLLLDVDRLVAEVAVNEEEIRQHYEAKSSRFNEPERREVRHILRTLDPQADEAAAAAALDQIQAIRARIQAGESFEELAKALSQDPGSAANGGALGIIAKGMMDPEFERAAFTLAVGELSEPVRTPFGYHLIQVTRIQPAAVKPLEAVRDQLRAEVARQKAEESFFTLSEQLSTLSYEHPDSLEPAAAKLGLPIEHSDWIGRGQRGEGILYHPKVLAAAFTEEVLLNGRNSDPIEPERDRLQVIVLRATGHREASVRPLEEVRETIIEAIRAEQSRAAAKSAAEEIAEKLREGADWTAAAGDLKPEMPGLIERQSPGLPAGILDLAFKLPAPTADKASIGTAILDDGDAVVVRVKRIEEGPVEVKETGTLSPGSFILAQVMEREAYSSVLNDLKARAKIIRHETREERAE</sequence>
<evidence type="ECO:0000256" key="8">
    <source>
        <dbReference type="ARBA" id="ARBA00038408"/>
    </source>
</evidence>
<keyword evidence="2" id="KW-1003">Cell membrane</keyword>
<evidence type="ECO:0000256" key="9">
    <source>
        <dbReference type="ARBA" id="ARBA00040743"/>
    </source>
</evidence>
<dbReference type="PROSITE" id="PS50198">
    <property type="entry name" value="PPIC_PPIASE_2"/>
    <property type="match status" value="1"/>
</dbReference>
<keyword evidence="4 12" id="KW-0812">Transmembrane</keyword>
<keyword evidence="5 12" id="KW-1133">Transmembrane helix</keyword>
<dbReference type="InterPro" id="IPR046357">
    <property type="entry name" value="PPIase_dom_sf"/>
</dbReference>
<proteinExistence type="inferred from homology"/>
<dbReference type="Proteomes" id="UP000502699">
    <property type="component" value="Chromosome"/>
</dbReference>
<dbReference type="KEGG" id="cjap:GWK36_04500"/>
<comment type="subcellular location">
    <subcellularLocation>
        <location evidence="1">Cell inner membrane</location>
        <topology evidence="1">Single-pass type II membrane protein</topology>
        <orientation evidence="1">Periplasmic side</orientation>
    </subcellularLocation>
</comment>
<evidence type="ECO:0000256" key="5">
    <source>
        <dbReference type="ARBA" id="ARBA00022989"/>
    </source>
</evidence>
<dbReference type="PROSITE" id="PS01096">
    <property type="entry name" value="PPIC_PPIASE_1"/>
    <property type="match status" value="1"/>
</dbReference>
<evidence type="ECO:0000256" key="4">
    <source>
        <dbReference type="ARBA" id="ARBA00022692"/>
    </source>
</evidence>
<evidence type="ECO:0000256" key="12">
    <source>
        <dbReference type="SAM" id="Phobius"/>
    </source>
</evidence>
<name>A0A6G7VBL4_9GAMM</name>
<evidence type="ECO:0000256" key="11">
    <source>
        <dbReference type="PROSITE-ProRule" id="PRU00278"/>
    </source>
</evidence>
<dbReference type="Pfam" id="PF13624">
    <property type="entry name" value="SurA_N_3"/>
    <property type="match status" value="1"/>
</dbReference>
<keyword evidence="7" id="KW-0143">Chaperone</keyword>
<evidence type="ECO:0000256" key="7">
    <source>
        <dbReference type="ARBA" id="ARBA00023186"/>
    </source>
</evidence>
<evidence type="ECO:0000256" key="6">
    <source>
        <dbReference type="ARBA" id="ARBA00023136"/>
    </source>
</evidence>
<dbReference type="SUPFAM" id="SSF54534">
    <property type="entry name" value="FKBP-like"/>
    <property type="match status" value="1"/>
</dbReference>
<evidence type="ECO:0000259" key="13">
    <source>
        <dbReference type="PROSITE" id="PS50198"/>
    </source>
</evidence>
<feature type="transmembrane region" description="Helical" evidence="12">
    <location>
        <begin position="12"/>
        <end position="30"/>
    </location>
</feature>
<dbReference type="InterPro" id="IPR000297">
    <property type="entry name" value="PPIase_PpiC"/>
</dbReference>
<dbReference type="RefSeq" id="WP_166270131.1">
    <property type="nucleotide sequence ID" value="NZ_CP048029.1"/>
</dbReference>
<dbReference type="AlphaFoldDB" id="A0A6G7VBL4"/>
<evidence type="ECO:0000256" key="10">
    <source>
        <dbReference type="ARBA" id="ARBA00042775"/>
    </source>
</evidence>
<keyword evidence="11" id="KW-0697">Rotamase</keyword>
<evidence type="ECO:0000256" key="1">
    <source>
        <dbReference type="ARBA" id="ARBA00004382"/>
    </source>
</evidence>
<evidence type="ECO:0000256" key="2">
    <source>
        <dbReference type="ARBA" id="ARBA00022475"/>
    </source>
</evidence>
<reference evidence="15" key="1">
    <citation type="submission" date="2020-01" db="EMBL/GenBank/DDBJ databases">
        <title>Caldichromatium gen. nov., sp. nov., a thermophilic purple sulfur bacterium member of the family Chromatiaceae isolated from Nakabusa hot spring, Japan.</title>
        <authorList>
            <person name="Saini M.K."/>
            <person name="Hanada S."/>
            <person name="Tank M."/>
        </authorList>
    </citation>
    <scope>NUCLEOTIDE SEQUENCE [LARGE SCALE GENOMIC DNA]</scope>
    <source>
        <strain evidence="15">No.7</strain>
    </source>
</reference>
<dbReference type="InterPro" id="IPR027304">
    <property type="entry name" value="Trigger_fact/SurA_dom_sf"/>
</dbReference>
<organism evidence="14 15">
    <name type="scientific">Caldichromatium japonicum</name>
    <dbReference type="NCBI Taxonomy" id="2699430"/>
    <lineage>
        <taxon>Bacteria</taxon>
        <taxon>Pseudomonadati</taxon>
        <taxon>Pseudomonadota</taxon>
        <taxon>Gammaproteobacteria</taxon>
        <taxon>Chromatiales</taxon>
        <taxon>Chromatiaceae</taxon>
        <taxon>Caldichromatium</taxon>
    </lineage>
</organism>
<keyword evidence="11 14" id="KW-0413">Isomerase</keyword>
<keyword evidence="15" id="KW-1185">Reference proteome</keyword>
<dbReference type="EMBL" id="CP048029">
    <property type="protein sequence ID" value="QIK37364.1"/>
    <property type="molecule type" value="Genomic_DNA"/>
</dbReference>
<protein>
    <recommendedName>
        <fullName evidence="9">Periplasmic chaperone PpiD</fullName>
    </recommendedName>
    <alternativeName>
        <fullName evidence="10">Periplasmic folding chaperone</fullName>
    </alternativeName>
</protein>
<dbReference type="InterPro" id="IPR023058">
    <property type="entry name" value="PPIase_PpiC_CS"/>
</dbReference>
<dbReference type="PANTHER" id="PTHR47529">
    <property type="entry name" value="PEPTIDYL-PROLYL CIS-TRANS ISOMERASE D"/>
    <property type="match status" value="1"/>
</dbReference>
<evidence type="ECO:0000313" key="15">
    <source>
        <dbReference type="Proteomes" id="UP000502699"/>
    </source>
</evidence>
<dbReference type="InterPro" id="IPR052029">
    <property type="entry name" value="PpiD_chaperone"/>
</dbReference>
<keyword evidence="6 12" id="KW-0472">Membrane</keyword>
<dbReference type="Pfam" id="PF00639">
    <property type="entry name" value="Rotamase"/>
    <property type="match status" value="1"/>
</dbReference>
<evidence type="ECO:0000256" key="3">
    <source>
        <dbReference type="ARBA" id="ARBA00022519"/>
    </source>
</evidence>
<gene>
    <name evidence="14" type="ORF">GWK36_04500</name>
</gene>
<dbReference type="Gene3D" id="3.10.50.40">
    <property type="match status" value="1"/>
</dbReference>
<evidence type="ECO:0000313" key="14">
    <source>
        <dbReference type="EMBL" id="QIK37364.1"/>
    </source>
</evidence>
<comment type="similarity">
    <text evidence="8">Belongs to the PpiD chaperone family.</text>
</comment>
<dbReference type="Gene3D" id="1.10.4030.10">
    <property type="entry name" value="Porin chaperone SurA, peptide-binding domain"/>
    <property type="match status" value="1"/>
</dbReference>